<proteinExistence type="predicted"/>
<dbReference type="RefSeq" id="WP_193110806.1">
    <property type="nucleotide sequence ID" value="NZ_CP041406.1"/>
</dbReference>
<gene>
    <name evidence="1" type="ORF">FM071_09690</name>
</gene>
<dbReference type="Gene3D" id="3.40.50.1580">
    <property type="entry name" value="Nucleoside phosphorylase domain"/>
    <property type="match status" value="1"/>
</dbReference>
<dbReference type="GO" id="GO:1904047">
    <property type="term" value="F:S-adenosyl-L-methionine binding"/>
    <property type="evidence" value="ECO:0007669"/>
    <property type="project" value="TreeGrafter"/>
</dbReference>
<protein>
    <recommendedName>
        <fullName evidence="3">Nucleoside phosphorylase domain-containing protein</fullName>
    </recommendedName>
</protein>
<dbReference type="GO" id="GO:0003913">
    <property type="term" value="F:DNA photolyase activity"/>
    <property type="evidence" value="ECO:0007669"/>
    <property type="project" value="TreeGrafter"/>
</dbReference>
<dbReference type="InterPro" id="IPR035994">
    <property type="entry name" value="Nucleoside_phosphorylase_sf"/>
</dbReference>
<dbReference type="Proteomes" id="UP000593580">
    <property type="component" value="Chromosome"/>
</dbReference>
<dbReference type="GO" id="GO:0009116">
    <property type="term" value="P:nucleoside metabolic process"/>
    <property type="evidence" value="ECO:0007669"/>
    <property type="project" value="InterPro"/>
</dbReference>
<dbReference type="EMBL" id="CP041406">
    <property type="protein sequence ID" value="QOP46546.1"/>
    <property type="molecule type" value="Genomic_DNA"/>
</dbReference>
<dbReference type="PANTHER" id="PTHR37822:SF2">
    <property type="entry name" value="SPORE PHOTOPRODUCT LYASE"/>
    <property type="match status" value="1"/>
</dbReference>
<reference evidence="1 2" key="1">
    <citation type="submission" date="2019-07" db="EMBL/GenBank/DDBJ databases">
        <title>Sulfurimonas paralvinellae sp. nov., a novel mesophilic, hydrogen- and sulfur-oxidizing chemolithoautotroph within the Epsilonproteo- bacteria isolated from a deep-sea hydrothermal vent polychaete nest, reclassification of Thiomicrospira denitrificans as Sulfurimonas denitrificans comb. nov. and emended description of the genus Sulfurimonas.</title>
        <authorList>
            <person name="Wang S."/>
            <person name="Jiang L."/>
            <person name="Shao Z."/>
        </authorList>
    </citation>
    <scope>NUCLEOTIDE SEQUENCE [LARGE SCALE GENOMIC DNA]</scope>
    <source>
        <strain evidence="1 2">GO25</strain>
    </source>
</reference>
<dbReference type="AlphaFoldDB" id="A0A7M1BAV0"/>
<sequence length="179" mass="20209">MLYIVSALKPEAQAFVDHYKLKKSKLNNFTIFSNYNIRLIISGMGVENARLATQTLINNFDITDDDTYLNTGICGASRSYTIGELIECGGVNYNGIDHIFQENRPIISCVSEEVATPSYELADMESYGFYDAVIHNPAIKQFHIIKVVSDHFEPQKVGKEETKSLLFNVIDDINKIINF</sequence>
<name>A0A7M1BAV0_9BACT</name>
<evidence type="ECO:0000313" key="2">
    <source>
        <dbReference type="Proteomes" id="UP000593580"/>
    </source>
</evidence>
<keyword evidence="2" id="KW-1185">Reference proteome</keyword>
<dbReference type="InterPro" id="IPR049539">
    <property type="entry name" value="SPL"/>
</dbReference>
<dbReference type="KEGG" id="spal:FM071_09690"/>
<evidence type="ECO:0000313" key="1">
    <source>
        <dbReference type="EMBL" id="QOP46546.1"/>
    </source>
</evidence>
<dbReference type="PANTHER" id="PTHR37822">
    <property type="entry name" value="SPORE PHOTOPRODUCT LYASE-RELATED"/>
    <property type="match status" value="1"/>
</dbReference>
<evidence type="ECO:0008006" key="3">
    <source>
        <dbReference type="Google" id="ProtNLM"/>
    </source>
</evidence>
<accession>A0A7M1BAV0</accession>
<dbReference type="GO" id="GO:0042601">
    <property type="term" value="C:endospore-forming forespore"/>
    <property type="evidence" value="ECO:0007669"/>
    <property type="project" value="TreeGrafter"/>
</dbReference>
<organism evidence="1 2">
    <name type="scientific">Sulfurimonas paralvinellae</name>
    <dbReference type="NCBI Taxonomy" id="317658"/>
    <lineage>
        <taxon>Bacteria</taxon>
        <taxon>Pseudomonadati</taxon>
        <taxon>Campylobacterota</taxon>
        <taxon>Epsilonproteobacteria</taxon>
        <taxon>Campylobacterales</taxon>
        <taxon>Sulfurimonadaceae</taxon>
        <taxon>Sulfurimonas</taxon>
    </lineage>
</organism>
<dbReference type="GO" id="GO:0051539">
    <property type="term" value="F:4 iron, 4 sulfur cluster binding"/>
    <property type="evidence" value="ECO:0007669"/>
    <property type="project" value="TreeGrafter"/>
</dbReference>
<dbReference type="SUPFAM" id="SSF53167">
    <property type="entry name" value="Purine and uridine phosphorylases"/>
    <property type="match status" value="1"/>
</dbReference>